<keyword evidence="2" id="KW-1185">Reference proteome</keyword>
<comment type="caution">
    <text evidence="1">The sequence shown here is derived from an EMBL/GenBank/DDBJ whole genome shotgun (WGS) entry which is preliminary data.</text>
</comment>
<evidence type="ECO:0000313" key="2">
    <source>
        <dbReference type="Proteomes" id="UP001221757"/>
    </source>
</evidence>
<dbReference type="AlphaFoldDB" id="A0AAD7DYZ2"/>
<gene>
    <name evidence="1" type="ORF">B0H17DRAFT_1195470</name>
</gene>
<organism evidence="1 2">
    <name type="scientific">Mycena rosella</name>
    <name type="common">Pink bonnet</name>
    <name type="synonym">Agaricus rosellus</name>
    <dbReference type="NCBI Taxonomy" id="1033263"/>
    <lineage>
        <taxon>Eukaryota</taxon>
        <taxon>Fungi</taxon>
        <taxon>Dikarya</taxon>
        <taxon>Basidiomycota</taxon>
        <taxon>Agaricomycotina</taxon>
        <taxon>Agaricomycetes</taxon>
        <taxon>Agaricomycetidae</taxon>
        <taxon>Agaricales</taxon>
        <taxon>Marasmiineae</taxon>
        <taxon>Mycenaceae</taxon>
        <taxon>Mycena</taxon>
    </lineage>
</organism>
<accession>A0AAD7DYZ2</accession>
<sequence length="131" mass="15094">MSTEASSGLYLSQSTQVRVKYFDSWLQPFEYYVPVLPDLSDLVERIEWTIAHDVEARRRGLSGPTALCRVLLDFDVVSESEERPHFPIVLPGLVPVLERRRLRACPPPYELCVLKLLRGIYDSITKIIYAR</sequence>
<proteinExistence type="predicted"/>
<name>A0AAD7DYZ2_MYCRO</name>
<reference evidence="1" key="1">
    <citation type="submission" date="2023-03" db="EMBL/GenBank/DDBJ databases">
        <title>Massive genome expansion in bonnet fungi (Mycena s.s.) driven by repeated elements and novel gene families across ecological guilds.</title>
        <authorList>
            <consortium name="Lawrence Berkeley National Laboratory"/>
            <person name="Harder C.B."/>
            <person name="Miyauchi S."/>
            <person name="Viragh M."/>
            <person name="Kuo A."/>
            <person name="Thoen E."/>
            <person name="Andreopoulos B."/>
            <person name="Lu D."/>
            <person name="Skrede I."/>
            <person name="Drula E."/>
            <person name="Henrissat B."/>
            <person name="Morin E."/>
            <person name="Kohler A."/>
            <person name="Barry K."/>
            <person name="LaButti K."/>
            <person name="Morin E."/>
            <person name="Salamov A."/>
            <person name="Lipzen A."/>
            <person name="Mereny Z."/>
            <person name="Hegedus B."/>
            <person name="Baldrian P."/>
            <person name="Stursova M."/>
            <person name="Weitz H."/>
            <person name="Taylor A."/>
            <person name="Grigoriev I.V."/>
            <person name="Nagy L.G."/>
            <person name="Martin F."/>
            <person name="Kauserud H."/>
        </authorList>
    </citation>
    <scope>NUCLEOTIDE SEQUENCE</scope>
    <source>
        <strain evidence="1">CBHHK067</strain>
    </source>
</reference>
<dbReference type="Proteomes" id="UP001221757">
    <property type="component" value="Unassembled WGS sequence"/>
</dbReference>
<dbReference type="EMBL" id="JARKIE010000018">
    <property type="protein sequence ID" value="KAJ7701183.1"/>
    <property type="molecule type" value="Genomic_DNA"/>
</dbReference>
<evidence type="ECO:0000313" key="1">
    <source>
        <dbReference type="EMBL" id="KAJ7701183.1"/>
    </source>
</evidence>
<protein>
    <submittedName>
        <fullName evidence="1">Uncharacterized protein</fullName>
    </submittedName>
</protein>